<dbReference type="Proteomes" id="UP000432015">
    <property type="component" value="Unassembled WGS sequence"/>
</dbReference>
<reference evidence="1 2" key="1">
    <citation type="submission" date="2019-11" db="EMBL/GenBank/DDBJ databases">
        <authorList>
            <person name="Cao P."/>
        </authorList>
    </citation>
    <scope>NUCLEOTIDE SEQUENCE [LARGE SCALE GENOMIC DNA]</scope>
    <source>
        <strain evidence="1 2">NEAU-AAG5</strain>
    </source>
</reference>
<organism evidence="1 2">
    <name type="scientific">Actinomadura litoris</name>
    <dbReference type="NCBI Taxonomy" id="2678616"/>
    <lineage>
        <taxon>Bacteria</taxon>
        <taxon>Bacillati</taxon>
        <taxon>Actinomycetota</taxon>
        <taxon>Actinomycetes</taxon>
        <taxon>Streptosporangiales</taxon>
        <taxon>Thermomonosporaceae</taxon>
        <taxon>Actinomadura</taxon>
    </lineage>
</organism>
<evidence type="ECO:0000313" key="1">
    <source>
        <dbReference type="EMBL" id="MUN42071.1"/>
    </source>
</evidence>
<sequence>MADLYEMLLVAELPADLPEAELAELRWHLGLGPEPDRFAIVTDGLPVVTADDEGEPLPEALWTVEHLPLLAGRGAADPRIGGALFSGLVRREGPRDANWALTSRQVLHPDDRDQLAQLLGWLRRRAVGHRGAPPCLTCHLRHHEDGPALKPVALDGAEPLMY</sequence>
<evidence type="ECO:0000313" key="2">
    <source>
        <dbReference type="Proteomes" id="UP000432015"/>
    </source>
</evidence>
<dbReference type="AlphaFoldDB" id="A0A7K1LCB3"/>
<comment type="caution">
    <text evidence="1">The sequence shown here is derived from an EMBL/GenBank/DDBJ whole genome shotgun (WGS) entry which is preliminary data.</text>
</comment>
<dbReference type="RefSeq" id="WP_156221468.1">
    <property type="nucleotide sequence ID" value="NZ_WOFH01000018.1"/>
</dbReference>
<accession>A0A7K1LCB3</accession>
<keyword evidence="2" id="KW-1185">Reference proteome</keyword>
<proteinExistence type="predicted"/>
<name>A0A7K1LCB3_9ACTN</name>
<gene>
    <name evidence="1" type="ORF">GNZ18_36625</name>
</gene>
<dbReference type="EMBL" id="WOFH01000018">
    <property type="protein sequence ID" value="MUN42071.1"/>
    <property type="molecule type" value="Genomic_DNA"/>
</dbReference>
<protein>
    <submittedName>
        <fullName evidence="1">Uncharacterized protein</fullName>
    </submittedName>
</protein>